<evidence type="ECO:0000313" key="1">
    <source>
        <dbReference type="EMBL" id="AWD90713.1"/>
    </source>
</evidence>
<name>A0A2S1GMY7_9CAUD</name>
<dbReference type="RefSeq" id="YP_009800631.1">
    <property type="nucleotide sequence ID" value="NC_047956.1"/>
</dbReference>
<evidence type="ECO:0000313" key="2">
    <source>
        <dbReference type="Proteomes" id="UP000247252"/>
    </source>
</evidence>
<sequence length="718" mass="79639">MAEREAVELGVGATQRNAQFFQQAAQTNRASAAAYVSDGLTDVMGSLAQFAGTLSEQAQVEVERQVEEDKIKQSTTAAQDVWKAQDERQGISQDATVAGRLAYNTILSKHDTLEANNRLVQLQQDNPDMSPEDFQKAQQKEYQGLLDKYGVDKYTMKEASFNIQESQQALIGVTEGIRKQYTTAKREEALNISIQDLLGDPNASADHIINNEIPARARMMGVSEFSMKKMLMQSAVTQAGQGDKRLLDQLDQTDWSKGSQLLKTGHDQYDQWHAREMAPMIGDAMGSLELAAVNGEASWGSTLKKIENMNKEFPGSYSAHAIAGLKLRMDSAAKARAKETQGLGLAMQAVYNQDSIPLGLNQTYSEKERNKIATTYEASLALKSREMIGQGQDAQQVSDWALKQQVAWSRANRMKLPALASTLEAAIAYNPDDYKGVEQPPYIKQQLATLKALDPQTLGVYLGEKDQTFARNFQSFSRNMDDSAAFRRAMNIRQNPYSVDGTMRMNQQAATAAQVEEVLDPAWYTKLFGTAKEVPAWQRDQLSNRWNREAESSLYAGGRDPKMNAESVVKQGMSQSSQTFNGTIVNVPPSVIRHGLSADDKPVSQAQANDALEAYTIKMLPELRKEYGQDIDMENLSFDFNKDGSAFRIYDNNGEQIGGTHLSHDAATIGKAANMEELRKTVETGRQKAKRTSEESTQALYRQLNGGLFNQEAPNRFD</sequence>
<protein>
    <submittedName>
        <fullName evidence="1">Uncharacterized protein</fullName>
    </submittedName>
</protein>
<dbReference type="KEGG" id="vg:54991132"/>
<dbReference type="EMBL" id="MH113814">
    <property type="protein sequence ID" value="AWD90713.1"/>
    <property type="molecule type" value="Genomic_DNA"/>
</dbReference>
<organism evidence="1 2">
    <name type="scientific">Pseudomonas phage Achelous</name>
    <dbReference type="NCBI Taxonomy" id="2163982"/>
    <lineage>
        <taxon>Viruses</taxon>
        <taxon>Duplodnaviria</taxon>
        <taxon>Heunggongvirae</taxon>
        <taxon>Uroviricota</taxon>
        <taxon>Caudoviricetes</taxon>
        <taxon>Autographivirales</taxon>
        <taxon>Autosignataviridae</taxon>
        <taxon>Colwellvirinae</taxon>
        <taxon>Nerthusvirus</taxon>
        <taxon>Nerthusvirus achelous</taxon>
        <taxon>Uliginvirus achelous</taxon>
    </lineage>
</organism>
<keyword evidence="2" id="KW-1185">Reference proteome</keyword>
<reference evidence="1 2" key="1">
    <citation type="submission" date="2018-03" db="EMBL/GenBank/DDBJ databases">
        <title>Phage therapy in agriculture - a green tech approach to combat plant pathogenic bacteria.</title>
        <authorList>
            <person name="Carstens A.B."/>
            <person name="Djurhuus A.M."/>
            <person name="Hansen L.H."/>
        </authorList>
    </citation>
    <scope>NUCLEOTIDE SEQUENCE [LARGE SCALE GENOMIC DNA]</scope>
</reference>
<dbReference type="Proteomes" id="UP000247252">
    <property type="component" value="Segment"/>
</dbReference>
<dbReference type="GeneID" id="54991132"/>
<accession>A0A2S1GMY7</accession>
<proteinExistence type="predicted"/>